<evidence type="ECO:0000313" key="2">
    <source>
        <dbReference type="Proteomes" id="UP000008932"/>
    </source>
</evidence>
<reference evidence="2" key="3">
    <citation type="submission" date="2011-06" db="EMBL/GenBank/DDBJ databases">
        <title>Complete genome sequence of Pseudomonas stutzeri strain CGMCC 1.1803.</title>
        <authorList>
            <person name="Yan Y."/>
            <person name="Chen M."/>
            <person name="Lu W."/>
            <person name="Zhang W."/>
            <person name="Ping S."/>
            <person name="Lin M."/>
        </authorList>
    </citation>
    <scope>NUCLEOTIDE SEQUENCE [LARGE SCALE GENOMIC DNA]</scope>
    <source>
        <strain evidence="2">ATCC 17588 / DSM 5190 / CCUG 11256 / JCM 5965 / LMG 11199 / NCIMB 11358 / Stanier 221</strain>
    </source>
</reference>
<proteinExistence type="predicted"/>
<reference evidence="1 2" key="1">
    <citation type="journal article" date="2011" name="J. Bacteriol.">
        <title>Complete Genome Sequence of the Type Strain Pseudomonas stutzeri CGMCC 1.1803.</title>
        <authorList>
            <person name="Chen M."/>
            <person name="Yan Y."/>
            <person name="Zhang W."/>
            <person name="Lu W."/>
            <person name="Wang J."/>
            <person name="Ping S."/>
            <person name="Lin M."/>
        </authorList>
    </citation>
    <scope>NUCLEOTIDE SEQUENCE [LARGE SCALE GENOMIC DNA]</scope>
    <source>
        <strain evidence="2">ATCC 17588 / DSM 5190 / CCUG 11256 / JCM 5965 / LMG 11199 / NCIMB 11358 / Stanier 221</strain>
    </source>
</reference>
<dbReference type="Proteomes" id="UP000008932">
    <property type="component" value="Chromosome"/>
</dbReference>
<name>F8H7B5_STUS2</name>
<dbReference type="AlphaFoldDB" id="F8H7B5"/>
<protein>
    <submittedName>
        <fullName evidence="1">Uncharacterized protein</fullName>
    </submittedName>
</protein>
<dbReference type="HOGENOM" id="CLU_2846651_0_0_6"/>
<dbReference type="EMBL" id="CP002881">
    <property type="protein sequence ID" value="AEJ04971.1"/>
    <property type="molecule type" value="Genomic_DNA"/>
</dbReference>
<evidence type="ECO:0000313" key="1">
    <source>
        <dbReference type="EMBL" id="AEJ04971.1"/>
    </source>
</evidence>
<sequence>MQWAMRVCFTLVDRGARPSWALPSTSGVGMAVVCVADRLACIQRELIEKAHGLLILFCAELKVSS</sequence>
<organism evidence="1 2">
    <name type="scientific">Stutzerimonas stutzeri (strain ATCC 17588 / DSM 5190 / CCUG 11256 / JCM 5965 / LMG 11199 / NBRC 14165 / NCIMB 11358 / Stanier 221)</name>
    <name type="common">Pseudomonas stutzeri</name>
    <dbReference type="NCBI Taxonomy" id="96563"/>
    <lineage>
        <taxon>Bacteria</taxon>
        <taxon>Pseudomonadati</taxon>
        <taxon>Pseudomonadota</taxon>
        <taxon>Gammaproteobacteria</taxon>
        <taxon>Pseudomonadales</taxon>
        <taxon>Pseudomonadaceae</taxon>
        <taxon>Stutzerimonas</taxon>
    </lineage>
</organism>
<dbReference type="KEGG" id="psz:PSTAB_1690"/>
<accession>F8H7B5</accession>
<reference key="2">
    <citation type="submission" date="2011-06" db="EMBL/GenBank/DDBJ databases">
        <title>Complete Genome Sequence of Pseudomonas stutzeri Strain CGMCC 1.1803.</title>
        <authorList>
            <person name="Yan Y."/>
            <person name="Chen M."/>
            <person name="Lu W."/>
            <person name="Zhang W."/>
            <person name="Ping S."/>
            <person name="Lin M."/>
        </authorList>
    </citation>
    <scope>NUCLEOTIDE SEQUENCE</scope>
    <source>
        <strain>ATCC 17588</strain>
    </source>
</reference>
<gene>
    <name evidence="1" type="ordered locus">PSTAB_1690</name>
</gene>